<accession>C7G785</accession>
<dbReference type="HOGENOM" id="CLU_035527_1_0_9"/>
<dbReference type="GO" id="GO:0016853">
    <property type="term" value="F:isomerase activity"/>
    <property type="evidence" value="ECO:0007669"/>
    <property type="project" value="UniProtKB-KW"/>
</dbReference>
<evidence type="ECO:0000259" key="1">
    <source>
        <dbReference type="Pfam" id="PF00483"/>
    </source>
</evidence>
<evidence type="ECO:0000313" key="3">
    <source>
        <dbReference type="EMBL" id="EEV02289.1"/>
    </source>
</evidence>
<dbReference type="InterPro" id="IPR029044">
    <property type="entry name" value="Nucleotide-diphossugar_trans"/>
</dbReference>
<organism evidence="3 4">
    <name type="scientific">Roseburia intestinalis L1-82</name>
    <dbReference type="NCBI Taxonomy" id="536231"/>
    <lineage>
        <taxon>Bacteria</taxon>
        <taxon>Bacillati</taxon>
        <taxon>Bacillota</taxon>
        <taxon>Clostridia</taxon>
        <taxon>Lachnospirales</taxon>
        <taxon>Lachnospiraceae</taxon>
        <taxon>Roseburia</taxon>
    </lineage>
</organism>
<dbReference type="SUPFAM" id="SSF53448">
    <property type="entry name" value="Nucleotide-diphospho-sugar transferases"/>
    <property type="match status" value="1"/>
</dbReference>
<gene>
    <name evidence="3" type="ORF">ROSINTL182_05752</name>
</gene>
<dbReference type="EMBL" id="ABYJ02000039">
    <property type="protein sequence ID" value="EEV02289.1"/>
    <property type="molecule type" value="Genomic_DNA"/>
</dbReference>
<dbReference type="PANTHER" id="PTHR46390">
    <property type="entry name" value="MANNOSE-1-PHOSPHATE GUANYLYLTRANSFERASE"/>
    <property type="match status" value="1"/>
</dbReference>
<dbReference type="InterPro" id="IPR014710">
    <property type="entry name" value="RmlC-like_jellyroll"/>
</dbReference>
<dbReference type="InterPro" id="IPR051161">
    <property type="entry name" value="Mannose-6P_isomerase_type2"/>
</dbReference>
<dbReference type="Gene3D" id="2.60.120.10">
    <property type="entry name" value="Jelly Rolls"/>
    <property type="match status" value="1"/>
</dbReference>
<dbReference type="PANTHER" id="PTHR46390:SF1">
    <property type="entry name" value="MANNOSE-1-PHOSPHATE GUANYLYLTRANSFERASE"/>
    <property type="match status" value="1"/>
</dbReference>
<comment type="caution">
    <text evidence="3">The sequence shown here is derived from an EMBL/GenBank/DDBJ whole genome shotgun (WGS) entry which is preliminary data.</text>
</comment>
<dbReference type="Gene3D" id="3.90.550.10">
    <property type="entry name" value="Spore Coat Polysaccharide Biosynthesis Protein SpsA, Chain A"/>
    <property type="match status" value="1"/>
</dbReference>
<dbReference type="GO" id="GO:0004475">
    <property type="term" value="F:mannose-1-phosphate guanylyltransferase (GTP) activity"/>
    <property type="evidence" value="ECO:0007669"/>
    <property type="project" value="TreeGrafter"/>
</dbReference>
<dbReference type="InterPro" id="IPR005835">
    <property type="entry name" value="NTP_transferase_dom"/>
</dbReference>
<dbReference type="Proteomes" id="UP000004828">
    <property type="component" value="Unassembled WGS sequence"/>
</dbReference>
<dbReference type="Pfam" id="PF07883">
    <property type="entry name" value="Cupin_2"/>
    <property type="match status" value="1"/>
</dbReference>
<dbReference type="InterPro" id="IPR013096">
    <property type="entry name" value="Cupin_2"/>
</dbReference>
<evidence type="ECO:0000313" key="4">
    <source>
        <dbReference type="Proteomes" id="UP000004828"/>
    </source>
</evidence>
<feature type="domain" description="Cupin type-2" evidence="2">
    <location>
        <begin position="379"/>
        <end position="443"/>
    </location>
</feature>
<keyword evidence="3" id="KW-0548">Nucleotidyltransferase</keyword>
<dbReference type="Pfam" id="PF00483">
    <property type="entry name" value="NTP_transferase"/>
    <property type="match status" value="1"/>
</dbReference>
<reference evidence="3 4" key="1">
    <citation type="submission" date="2009-08" db="EMBL/GenBank/DDBJ databases">
        <authorList>
            <person name="Weinstock G."/>
            <person name="Sodergren E."/>
            <person name="Clifton S."/>
            <person name="Fulton L."/>
            <person name="Fulton B."/>
            <person name="Courtney L."/>
            <person name="Fronick C."/>
            <person name="Harrison M."/>
            <person name="Strong C."/>
            <person name="Farmer C."/>
            <person name="Delahaunty K."/>
            <person name="Markovic C."/>
            <person name="Hall O."/>
            <person name="Minx P."/>
            <person name="Tomlinson C."/>
            <person name="Mitreva M."/>
            <person name="Nelson J."/>
            <person name="Hou S."/>
            <person name="Wollam A."/>
            <person name="Pepin K.H."/>
            <person name="Johnson M."/>
            <person name="Bhonagiri V."/>
            <person name="Nash W.E."/>
            <person name="Warren W."/>
            <person name="Chinwalla A."/>
            <person name="Mardis E.R."/>
            <person name="Wilson R.K."/>
        </authorList>
    </citation>
    <scope>NUCLEOTIDE SEQUENCE [LARGE SCALE GENOMIC DNA]</scope>
    <source>
        <strain evidence="3 4">L1-82</strain>
    </source>
</reference>
<name>C7G785_9FIRM</name>
<dbReference type="CDD" id="cd02213">
    <property type="entry name" value="cupin_PMI_typeII_C"/>
    <property type="match status" value="1"/>
</dbReference>
<protein>
    <submittedName>
        <fullName evidence="3">Putative mannose-1-phosphate guanylyltransferase/mannose-6-phosphate isomerase</fullName>
    </submittedName>
</protein>
<keyword evidence="3" id="KW-0413">Isomerase</keyword>
<evidence type="ECO:0000259" key="2">
    <source>
        <dbReference type="Pfam" id="PF07883"/>
    </source>
</evidence>
<dbReference type="AlphaFoldDB" id="C7G785"/>
<keyword evidence="3" id="KW-0808">Transferase</keyword>
<dbReference type="SUPFAM" id="SSF51182">
    <property type="entry name" value="RmlC-like cupins"/>
    <property type="match status" value="1"/>
</dbReference>
<sequence length="457" mass="50749">MQSAKSVEWRNNMYIVLLSGGSGKRLWPLSNDLCSKQYIKLMNPDEAEHSESTEKCSMLQRVFGQLKAASLSENTIVCASDSQVELIESQLDGQAEVAVEPMRRNTFPAVMLSCAYLLSNKGAKPDDVVAFLPVDPYTTVEFFNKIKSLGEYIEKQDSVIGLLGGVPTYPSTKYGYIVPEKNGSEPFAVKGFREKPDEATAQELVDMGALWNCGVFCFKLNMAAQWLDKYGVTTNYDEMVADYEKLPKQSFDYEVLEHWKNIVAVQYDGIWKDLGTWNTLTEEMKEQSIGDVTWDKTCENSHAINVLGVPMVVMGAKNMVIVASHDGILVADKHQSSYIKDCLENIPDESRFEERRWGTIKTIDNNDEDGTHSVTKRIKILAGKTMPYHTHAQHTETITVISGMGKLILEGTEVDLLAGSTVSIASGKKHSIKALGSDLRLIEVSLGVTCDDEQVLG</sequence>
<dbReference type="GO" id="GO:0009298">
    <property type="term" value="P:GDP-mannose biosynthetic process"/>
    <property type="evidence" value="ECO:0007669"/>
    <property type="project" value="TreeGrafter"/>
</dbReference>
<proteinExistence type="predicted"/>
<dbReference type="InterPro" id="IPR011051">
    <property type="entry name" value="RmlC_Cupin_sf"/>
</dbReference>
<feature type="domain" description="Nucleotidyl transferase" evidence="1">
    <location>
        <begin position="16"/>
        <end position="285"/>
    </location>
</feature>